<dbReference type="EMBL" id="LAZR01013478">
    <property type="protein sequence ID" value="KKM21788.1"/>
    <property type="molecule type" value="Genomic_DNA"/>
</dbReference>
<protein>
    <recommendedName>
        <fullName evidence="1">DUF362 domain-containing protein</fullName>
    </recommendedName>
</protein>
<reference evidence="2" key="1">
    <citation type="journal article" date="2015" name="Nature">
        <title>Complex archaea that bridge the gap between prokaryotes and eukaryotes.</title>
        <authorList>
            <person name="Spang A."/>
            <person name="Saw J.H."/>
            <person name="Jorgensen S.L."/>
            <person name="Zaremba-Niedzwiedzka K."/>
            <person name="Martijn J."/>
            <person name="Lind A.E."/>
            <person name="van Eijk R."/>
            <person name="Schleper C."/>
            <person name="Guy L."/>
            <person name="Ettema T.J."/>
        </authorList>
    </citation>
    <scope>NUCLEOTIDE SEQUENCE</scope>
</reference>
<name>A0A0F9KHZ6_9ZZZZ</name>
<dbReference type="InterPro" id="IPR007160">
    <property type="entry name" value="DUF362"/>
</dbReference>
<sequence length="441" mass="49725">MTNVFLADTKKGIEEAVEEIFTNLEKDGFMLKRSKDVYIKVNGINIYPHVHTSPEVLEAVIEYLKGKGGKIYVMENASQCAVTRVVFAMTGYKEICDKLGVEIIYLDEEETKVFEFKGKPSVKDDPRGYHSKTFRLPETIVKIIEKRDKYTYINLPKLKTHCMTRVTLGIKNQWGYPQHEDRGKDHNFNLHSKLVDVFEYIRPDVTIIDGTTGTIHGHYPPIAFNDKQIIKFGIIIGGRDTLAVDVVGARIFGLSLEEVPHLKIAHKRGLGEGILSKINVIGKNLDEYKEKYEWDLIQQFPEDVKVVKGKELVCIEGCQNNTLNCLQLCAYDAPDKFKGGWFIIMGKGHDKNLVEQLKEEGYNKGLVVGFCAVDEVGEKLRKEFGKGRVYLSGDCNNLVETLGAEMALSGVNGFDLMPNVPPNQFLKLAEEARKHGSTALF</sequence>
<gene>
    <name evidence="2" type="ORF">LCGC14_1631900</name>
</gene>
<feature type="domain" description="DUF362" evidence="1">
    <location>
        <begin position="37"/>
        <end position="250"/>
    </location>
</feature>
<organism evidence="2">
    <name type="scientific">marine sediment metagenome</name>
    <dbReference type="NCBI Taxonomy" id="412755"/>
    <lineage>
        <taxon>unclassified sequences</taxon>
        <taxon>metagenomes</taxon>
        <taxon>ecological metagenomes</taxon>
    </lineage>
</organism>
<evidence type="ECO:0000313" key="2">
    <source>
        <dbReference type="EMBL" id="KKM21788.1"/>
    </source>
</evidence>
<accession>A0A0F9KHZ6</accession>
<proteinExistence type="predicted"/>
<dbReference type="Pfam" id="PF04015">
    <property type="entry name" value="DUF362"/>
    <property type="match status" value="1"/>
</dbReference>
<dbReference type="AlphaFoldDB" id="A0A0F9KHZ6"/>
<evidence type="ECO:0000259" key="1">
    <source>
        <dbReference type="Pfam" id="PF04015"/>
    </source>
</evidence>
<comment type="caution">
    <text evidence="2">The sequence shown here is derived from an EMBL/GenBank/DDBJ whole genome shotgun (WGS) entry which is preliminary data.</text>
</comment>